<evidence type="ECO:0000313" key="8">
    <source>
        <dbReference type="EMBL" id="ELT97119.1"/>
    </source>
</evidence>
<dbReference type="CDD" id="cd14978">
    <property type="entry name" value="7tmA_FMRFamide_R-like"/>
    <property type="match status" value="1"/>
</dbReference>
<keyword evidence="3 6" id="KW-1133">Transmembrane helix</keyword>
<dbReference type="PANTHER" id="PTHR46641:SF2">
    <property type="entry name" value="FMRFAMIDE RECEPTOR"/>
    <property type="match status" value="1"/>
</dbReference>
<reference evidence="8" key="1">
    <citation type="journal article" date="2013" name="Nature">
        <title>Insights into bilaterian evolution from three spiralian genomes.</title>
        <authorList>
            <person name="Simakov O."/>
            <person name="Marletaz F."/>
            <person name="Cho S.J."/>
            <person name="Edsinger-Gonzales E."/>
            <person name="Havlak P."/>
            <person name="Hellsten U."/>
            <person name="Kuo D.H."/>
            <person name="Larsson T."/>
            <person name="Lv J."/>
            <person name="Arendt D."/>
            <person name="Savage R."/>
            <person name="Osoegawa K."/>
            <person name="de Jong P."/>
            <person name="Grimwood J."/>
            <person name="Chapman J.A."/>
            <person name="Shapiro H."/>
            <person name="Aerts A."/>
            <person name="Otillar R.P."/>
            <person name="Terry A.Y."/>
            <person name="Boore J.L."/>
            <person name="Grigoriev I.V."/>
            <person name="Lindberg D.R."/>
            <person name="Seaver E.C."/>
            <person name="Weisblat D.A."/>
            <person name="Putnam N.H."/>
            <person name="Rokhsar D.S."/>
        </authorList>
    </citation>
    <scope>NUCLEOTIDE SEQUENCE</scope>
    <source>
        <strain evidence="8">I ESC-2004</strain>
    </source>
</reference>
<dbReference type="OMA" id="ASKFFAM"/>
<dbReference type="OrthoDB" id="10011262at2759"/>
<evidence type="ECO:0000256" key="1">
    <source>
        <dbReference type="ARBA" id="ARBA00004370"/>
    </source>
</evidence>
<keyword evidence="5" id="KW-0807">Transducer</keyword>
<dbReference type="PROSITE" id="PS00237">
    <property type="entry name" value="G_PROTEIN_RECEP_F1_1"/>
    <property type="match status" value="1"/>
</dbReference>
<feature type="non-terminal residue" evidence="8">
    <location>
        <position position="314"/>
    </location>
</feature>
<evidence type="ECO:0000256" key="5">
    <source>
        <dbReference type="RuleBase" id="RU000688"/>
    </source>
</evidence>
<evidence type="ECO:0000256" key="2">
    <source>
        <dbReference type="ARBA" id="ARBA00022692"/>
    </source>
</evidence>
<feature type="transmembrane region" description="Helical" evidence="6">
    <location>
        <begin position="192"/>
        <end position="211"/>
    </location>
</feature>
<feature type="transmembrane region" description="Helical" evidence="6">
    <location>
        <begin position="91"/>
        <end position="112"/>
    </location>
</feature>
<dbReference type="HOGENOM" id="CLU_009579_24_7_1"/>
<keyword evidence="5" id="KW-0297">G-protein coupled receptor</keyword>
<dbReference type="PROSITE" id="PS50262">
    <property type="entry name" value="G_PROTEIN_RECEP_F1_2"/>
    <property type="match status" value="1"/>
</dbReference>
<feature type="transmembrane region" description="Helical" evidence="6">
    <location>
        <begin position="236"/>
        <end position="259"/>
    </location>
</feature>
<comment type="similarity">
    <text evidence="5">Belongs to the G-protein coupled receptor 1 family.</text>
</comment>
<evidence type="ECO:0000256" key="3">
    <source>
        <dbReference type="ARBA" id="ARBA00022989"/>
    </source>
</evidence>
<dbReference type="InterPro" id="IPR052954">
    <property type="entry name" value="GPCR-Ligand_Int"/>
</dbReference>
<evidence type="ECO:0000256" key="4">
    <source>
        <dbReference type="ARBA" id="ARBA00023136"/>
    </source>
</evidence>
<feature type="transmembrane region" description="Helical" evidence="6">
    <location>
        <begin position="46"/>
        <end position="66"/>
    </location>
</feature>
<dbReference type="InterPro" id="IPR017452">
    <property type="entry name" value="GPCR_Rhodpsn_7TM"/>
</dbReference>
<name>R7TTW0_CAPTE</name>
<accession>R7TTW0</accession>
<keyword evidence="4 6" id="KW-0472">Membrane</keyword>
<dbReference type="InterPro" id="IPR000276">
    <property type="entry name" value="GPCR_Rhodpsn"/>
</dbReference>
<dbReference type="AlphaFoldDB" id="R7TTW0"/>
<proteinExistence type="inferred from homology"/>
<dbReference type="SUPFAM" id="SSF81321">
    <property type="entry name" value="Family A G protein-coupled receptor-like"/>
    <property type="match status" value="1"/>
</dbReference>
<dbReference type="PRINTS" id="PR00237">
    <property type="entry name" value="GPCRRHODOPSN"/>
</dbReference>
<dbReference type="Gene3D" id="1.20.1070.10">
    <property type="entry name" value="Rhodopsin 7-helix transmembrane proteins"/>
    <property type="match status" value="1"/>
</dbReference>
<dbReference type="EMBL" id="KB308645">
    <property type="protein sequence ID" value="ELT97119.1"/>
    <property type="molecule type" value="Genomic_DNA"/>
</dbReference>
<feature type="non-terminal residue" evidence="8">
    <location>
        <position position="1"/>
    </location>
</feature>
<keyword evidence="5" id="KW-0675">Receptor</keyword>
<sequence>LNGFDLYRFIVDVYVVGFLCLFGFIGNALSIAVLYRDRGKKNTTNWLLQTLAVGDTLYLMACVFIQPLKTINTQTNWIPGLKNTLPYLERYIWAAASIAQTITVWTVLLVTLDRFMAICKPLSTQLRSLERAKLTVTIVIVLAILYNIPRFFEREVVIEVNKQCNTTYVKVDKSAMRQSKIYFLVYKTICYFIFRAIGPLLTLIILNYKLIKALQEVRRRHEDLTRSGKHRENITLMLVVVVCVFIVCTLPDLFLRLIVAFREFFPHLTRGLQWHWLSAMNVITNMLLVINSSINFLIYCLIGKKFRKILTQMF</sequence>
<evidence type="ECO:0000259" key="7">
    <source>
        <dbReference type="PROSITE" id="PS50262"/>
    </source>
</evidence>
<dbReference type="GO" id="GO:0016020">
    <property type="term" value="C:membrane"/>
    <property type="evidence" value="ECO:0007669"/>
    <property type="project" value="UniProtKB-SubCell"/>
</dbReference>
<comment type="subcellular location">
    <subcellularLocation>
        <location evidence="1">Membrane</location>
    </subcellularLocation>
</comment>
<feature type="transmembrane region" description="Helical" evidence="6">
    <location>
        <begin position="132"/>
        <end position="152"/>
    </location>
</feature>
<dbReference type="PANTHER" id="PTHR46641">
    <property type="entry name" value="FMRFAMIDE RECEPTOR-RELATED"/>
    <property type="match status" value="1"/>
</dbReference>
<gene>
    <name evidence="8" type="ORF">CAPTEDRAFT_25146</name>
</gene>
<dbReference type="GO" id="GO:0004930">
    <property type="term" value="F:G protein-coupled receptor activity"/>
    <property type="evidence" value="ECO:0007669"/>
    <property type="project" value="UniProtKB-KW"/>
</dbReference>
<dbReference type="Pfam" id="PF00001">
    <property type="entry name" value="7tm_1"/>
    <property type="match status" value="1"/>
</dbReference>
<organism evidence="8">
    <name type="scientific">Capitella teleta</name>
    <name type="common">Polychaete worm</name>
    <dbReference type="NCBI Taxonomy" id="283909"/>
    <lineage>
        <taxon>Eukaryota</taxon>
        <taxon>Metazoa</taxon>
        <taxon>Spiralia</taxon>
        <taxon>Lophotrochozoa</taxon>
        <taxon>Annelida</taxon>
        <taxon>Polychaeta</taxon>
        <taxon>Sedentaria</taxon>
        <taxon>Scolecida</taxon>
        <taxon>Capitellidae</taxon>
        <taxon>Capitella</taxon>
    </lineage>
</organism>
<dbReference type="STRING" id="283909.R7TTW0"/>
<evidence type="ECO:0000256" key="6">
    <source>
        <dbReference type="SAM" id="Phobius"/>
    </source>
</evidence>
<keyword evidence="2 5" id="KW-0812">Transmembrane</keyword>
<feature type="transmembrane region" description="Helical" evidence="6">
    <location>
        <begin position="6"/>
        <end position="34"/>
    </location>
</feature>
<protein>
    <recommendedName>
        <fullName evidence="7">G-protein coupled receptors family 1 profile domain-containing protein</fullName>
    </recommendedName>
</protein>
<feature type="domain" description="G-protein coupled receptors family 1 profile" evidence="7">
    <location>
        <begin position="26"/>
        <end position="299"/>
    </location>
</feature>
<feature type="transmembrane region" description="Helical" evidence="6">
    <location>
        <begin position="279"/>
        <end position="302"/>
    </location>
</feature>